<organism evidence="9 10">
    <name type="scientific">Modestobacter marinus</name>
    <dbReference type="NCBI Taxonomy" id="477641"/>
    <lineage>
        <taxon>Bacteria</taxon>
        <taxon>Bacillati</taxon>
        <taxon>Actinomycetota</taxon>
        <taxon>Actinomycetes</taxon>
        <taxon>Geodermatophilales</taxon>
        <taxon>Geodermatophilaceae</taxon>
        <taxon>Modestobacter</taxon>
    </lineage>
</organism>
<evidence type="ECO:0000256" key="4">
    <source>
        <dbReference type="SAM" id="MobiDB-lite"/>
    </source>
</evidence>
<evidence type="ECO:0000313" key="9">
    <source>
        <dbReference type="EMBL" id="GGL72838.1"/>
    </source>
</evidence>
<evidence type="ECO:0000259" key="6">
    <source>
        <dbReference type="Pfam" id="PF17101"/>
    </source>
</evidence>
<dbReference type="Pfam" id="PF17103">
    <property type="entry name" value="Stealth_CR4"/>
    <property type="match status" value="1"/>
</dbReference>
<dbReference type="InterPro" id="IPR047141">
    <property type="entry name" value="Stealth"/>
</dbReference>
<protein>
    <submittedName>
        <fullName evidence="9">Exopolysaccharide phosphotransferase</fullName>
    </submittedName>
</protein>
<dbReference type="InterPro" id="IPR031357">
    <property type="entry name" value="Stealth_CR3"/>
</dbReference>
<keyword evidence="3" id="KW-0270">Exopolysaccharide synthesis</keyword>
<sequence>MPVGTATDRMPERTMSPSLTSRVPVRLQQQAHRVLPAPAWRLARDVGTGTTAWQKRVTAARFERMRRAAEPDVDGPLTVVRYRNERFLARPVDRFRAADTLAANAAFVADALERAGVRYLVVEAPVNRRRVLAVADTDRTAAWAALVAAGDRMPVYVRELSPRGDRPSVRLGSLAGSSTGPTAATVFQVQAAAGSGEALAGPELGCVLEFWRELAEDVPDDHQTGEPLCAGSWVAPRRNRWVDAVPGDIGEPARWVVDGVERPAVPALTGRHAFDVDFPIDVVYTWVDGSDPAWQERKAAAHAAVGLGELNEFASNESRFLSRDELRYSLRSLDMYASWVRHVYLVTDDQVPDWLDVSNPRITVVSHRELFADRGKLPTFNSHAIESQLHHVPGLSDHFLYLNDDFFFGRPVAPQTFFDGNGLARFFTSTAKLGLGGTGAFDRPVMSGGKNNRDLLFKAFDRVVTNKFKHVPQSLHRDLLLEMEERFAAEFAATAGHQFRSPADLSIVSSLHHHYAYLSGRAVEGRMRYMYADIAAPETARRLERMLASRNYDTFCLNDHDTSGVDPAVQQQMLHSFLSRYFPLPSSFERMSHSKGGTPVTGTSPQTV</sequence>
<dbReference type="Pfam" id="PF17102">
    <property type="entry name" value="Stealth_CR3"/>
    <property type="match status" value="1"/>
</dbReference>
<name>A0ABQ2G3M7_9ACTN</name>
<dbReference type="PANTHER" id="PTHR24045:SF0">
    <property type="entry name" value="N-ACETYLGLUCOSAMINE-1-PHOSPHOTRANSFERASE SUBUNITS ALPHA_BETA"/>
    <property type="match status" value="1"/>
</dbReference>
<dbReference type="EMBL" id="BMMI01000005">
    <property type="protein sequence ID" value="GGL72838.1"/>
    <property type="molecule type" value="Genomic_DNA"/>
</dbReference>
<feature type="domain" description="Stealth protein CR4 conserved region 4" evidence="8">
    <location>
        <begin position="547"/>
        <end position="594"/>
    </location>
</feature>
<dbReference type="Pfam" id="PF17101">
    <property type="entry name" value="Stealth_CR1"/>
    <property type="match status" value="1"/>
</dbReference>
<proteinExistence type="inferred from homology"/>
<evidence type="ECO:0000256" key="3">
    <source>
        <dbReference type="ARBA" id="ARBA00023169"/>
    </source>
</evidence>
<reference evidence="10" key="1">
    <citation type="journal article" date="2019" name="Int. J. Syst. Evol. Microbiol.">
        <title>The Global Catalogue of Microorganisms (GCM) 10K type strain sequencing project: providing services to taxonomists for standard genome sequencing and annotation.</title>
        <authorList>
            <consortium name="The Broad Institute Genomics Platform"/>
            <consortium name="The Broad Institute Genome Sequencing Center for Infectious Disease"/>
            <person name="Wu L."/>
            <person name="Ma J."/>
        </authorList>
    </citation>
    <scope>NUCLEOTIDE SEQUENCE [LARGE SCALE GENOMIC DNA]</scope>
    <source>
        <strain evidence="10">CGMCC 4.5581</strain>
    </source>
</reference>
<feature type="region of interest" description="Disordered" evidence="4">
    <location>
        <begin position="1"/>
        <end position="20"/>
    </location>
</feature>
<evidence type="ECO:0000259" key="7">
    <source>
        <dbReference type="Pfam" id="PF17102"/>
    </source>
</evidence>
<accession>A0ABQ2G3M7</accession>
<evidence type="ECO:0000313" key="10">
    <source>
        <dbReference type="Proteomes" id="UP000648663"/>
    </source>
</evidence>
<dbReference type="InterPro" id="IPR031358">
    <property type="entry name" value="Stealth_CR1"/>
</dbReference>
<feature type="domain" description="Stealth protein CR2 conserved region 2" evidence="5">
    <location>
        <begin position="319"/>
        <end position="424"/>
    </location>
</feature>
<evidence type="ECO:0000256" key="1">
    <source>
        <dbReference type="ARBA" id="ARBA00007583"/>
    </source>
</evidence>
<dbReference type="PANTHER" id="PTHR24045">
    <property type="match status" value="1"/>
</dbReference>
<comment type="similarity">
    <text evidence="1">Belongs to the stealth family.</text>
</comment>
<comment type="caution">
    <text evidence="9">The sequence shown here is derived from an EMBL/GenBank/DDBJ whole genome shotgun (WGS) entry which is preliminary data.</text>
</comment>
<feature type="domain" description="Stealth protein CR1 conserved region 1" evidence="6">
    <location>
        <begin position="278"/>
        <end position="304"/>
    </location>
</feature>
<evidence type="ECO:0000259" key="5">
    <source>
        <dbReference type="Pfam" id="PF11380"/>
    </source>
</evidence>
<keyword evidence="2" id="KW-0808">Transferase</keyword>
<feature type="domain" description="Stealth protein CR3 conserved region 3" evidence="7">
    <location>
        <begin position="469"/>
        <end position="517"/>
    </location>
</feature>
<gene>
    <name evidence="9" type="ORF">GCM10011589_31410</name>
</gene>
<evidence type="ECO:0000256" key="2">
    <source>
        <dbReference type="ARBA" id="ARBA00022679"/>
    </source>
</evidence>
<keyword evidence="10" id="KW-1185">Reference proteome</keyword>
<dbReference type="Proteomes" id="UP000648663">
    <property type="component" value="Unassembled WGS sequence"/>
</dbReference>
<dbReference type="InterPro" id="IPR021520">
    <property type="entry name" value="Stealth_CR2"/>
</dbReference>
<dbReference type="InterPro" id="IPR031356">
    <property type="entry name" value="Stealth_CR4"/>
</dbReference>
<dbReference type="Pfam" id="PF11380">
    <property type="entry name" value="Stealth_CR2"/>
    <property type="match status" value="1"/>
</dbReference>
<evidence type="ECO:0000259" key="8">
    <source>
        <dbReference type="Pfam" id="PF17103"/>
    </source>
</evidence>